<keyword evidence="2" id="KW-1185">Reference proteome</keyword>
<dbReference type="OrthoDB" id="3911430at2759"/>
<evidence type="ECO:0000313" key="1">
    <source>
        <dbReference type="EMBL" id="CAD0107890.1"/>
    </source>
</evidence>
<organism evidence="1 2">
    <name type="scientific">Aureobasidium uvarum</name>
    <dbReference type="NCBI Taxonomy" id="2773716"/>
    <lineage>
        <taxon>Eukaryota</taxon>
        <taxon>Fungi</taxon>
        <taxon>Dikarya</taxon>
        <taxon>Ascomycota</taxon>
        <taxon>Pezizomycotina</taxon>
        <taxon>Dothideomycetes</taxon>
        <taxon>Dothideomycetidae</taxon>
        <taxon>Dothideales</taxon>
        <taxon>Saccotheciaceae</taxon>
        <taxon>Aureobasidium</taxon>
    </lineage>
</organism>
<dbReference type="EMBL" id="CAINUL010000002">
    <property type="protein sequence ID" value="CAD0107890.1"/>
    <property type="molecule type" value="Genomic_DNA"/>
</dbReference>
<proteinExistence type="predicted"/>
<accession>A0A9N8PQD6</accession>
<comment type="caution">
    <text evidence="1">The sequence shown here is derived from an EMBL/GenBank/DDBJ whole genome shotgun (WGS) entry which is preliminary data.</text>
</comment>
<name>A0A9N8PQD6_9PEZI</name>
<sequence>MAPSELFFENYANTISSSHSMFKLQGKSSLKDLPEERKREYVAMATEGTTPPENECTPWYGHPITMNVKPDLKMPFSSLCYADLSRPMAISLHEYLEQDLGSLDGDEYFRLLSLFKLKIDSWISKSFDMFETGTSYDQTKLVLPYAMPLPREAFDDFAEWKRKWQTKSSRDRFIQRQQTTDNTKM</sequence>
<dbReference type="AlphaFoldDB" id="A0A9N8PQD6"/>
<reference evidence="1" key="1">
    <citation type="submission" date="2020-06" db="EMBL/GenBank/DDBJ databases">
        <authorList>
            <person name="Onetto C."/>
        </authorList>
    </citation>
    <scope>NUCLEOTIDE SEQUENCE</scope>
</reference>
<evidence type="ECO:0000313" key="2">
    <source>
        <dbReference type="Proteomes" id="UP000745764"/>
    </source>
</evidence>
<dbReference type="Proteomes" id="UP000745764">
    <property type="component" value="Unassembled WGS sequence"/>
</dbReference>
<gene>
    <name evidence="1" type="ORF">AWRI4620_LOCUS2145</name>
</gene>
<protein>
    <submittedName>
        <fullName evidence="1">Uncharacterized protein</fullName>
    </submittedName>
</protein>